<dbReference type="InterPro" id="IPR050291">
    <property type="entry name" value="CDF_Transporter"/>
</dbReference>
<reference evidence="9" key="1">
    <citation type="submission" date="2017-01" db="EMBL/GenBank/DDBJ databases">
        <authorList>
            <person name="Wang Y."/>
            <person name="White M."/>
            <person name="Kvist S."/>
            <person name="Moncalvo J.-M."/>
        </authorList>
    </citation>
    <scope>NUCLEOTIDE SEQUENCE [LARGE SCALE GENOMIC DNA]</scope>
    <source>
        <strain evidence="9">COL-18-3</strain>
    </source>
</reference>
<feature type="transmembrane region" description="Helical" evidence="6">
    <location>
        <begin position="179"/>
        <end position="204"/>
    </location>
</feature>
<proteinExistence type="predicted"/>
<dbReference type="GO" id="GO:0030003">
    <property type="term" value="P:intracellular monoatomic cation homeostasis"/>
    <property type="evidence" value="ECO:0007669"/>
    <property type="project" value="UniProtKB-ARBA"/>
</dbReference>
<accession>A0A1R1PXI2</accession>
<keyword evidence="4 6" id="KW-1133">Transmembrane helix</keyword>
<dbReference type="NCBIfam" id="TIGR01297">
    <property type="entry name" value="CDF"/>
    <property type="match status" value="1"/>
</dbReference>
<evidence type="ECO:0000259" key="7">
    <source>
        <dbReference type="Pfam" id="PF01545"/>
    </source>
</evidence>
<feature type="transmembrane region" description="Helical" evidence="6">
    <location>
        <begin position="210"/>
        <end position="238"/>
    </location>
</feature>
<keyword evidence="3 6" id="KW-0812">Transmembrane</keyword>
<dbReference type="AlphaFoldDB" id="A0A1R1PXI2"/>
<feature type="domain" description="Cation efflux protein transmembrane" evidence="7">
    <location>
        <begin position="225"/>
        <end position="284"/>
    </location>
</feature>
<dbReference type="InterPro" id="IPR027469">
    <property type="entry name" value="Cation_efflux_TMD_sf"/>
</dbReference>
<dbReference type="InterPro" id="IPR058533">
    <property type="entry name" value="Cation_efflux_TM"/>
</dbReference>
<evidence type="ECO:0000256" key="6">
    <source>
        <dbReference type="SAM" id="Phobius"/>
    </source>
</evidence>
<evidence type="ECO:0000256" key="4">
    <source>
        <dbReference type="ARBA" id="ARBA00022989"/>
    </source>
</evidence>
<dbReference type="Gene3D" id="3.30.70.1350">
    <property type="entry name" value="Cation efflux protein, cytoplasmic domain"/>
    <property type="match status" value="1"/>
</dbReference>
<evidence type="ECO:0000256" key="2">
    <source>
        <dbReference type="ARBA" id="ARBA00022448"/>
    </source>
</evidence>
<dbReference type="InterPro" id="IPR002524">
    <property type="entry name" value="Cation_efflux"/>
</dbReference>
<dbReference type="OrthoDB" id="435980at2759"/>
<feature type="domain" description="Cation efflux protein transmembrane" evidence="7">
    <location>
        <begin position="340"/>
        <end position="435"/>
    </location>
</feature>
<keyword evidence="9" id="KW-1185">Reference proteome</keyword>
<dbReference type="EMBL" id="LSSK01000063">
    <property type="protein sequence ID" value="OMH85649.1"/>
    <property type="molecule type" value="Genomic_DNA"/>
</dbReference>
<gene>
    <name evidence="8" type="ORF">AX774_g798</name>
</gene>
<keyword evidence="5 6" id="KW-0472">Membrane</keyword>
<sequence>MNFVRTGVSNTRFRYKAFTKTTNVFYIRSRKESTLKGRPKGVLLDSTEKFQEKDPVEVSGLAKDLSKHINEINSSLRVNDIGNVDRSVRGPLKVDGCTKQRLGTQSNTTKEDSLILENKQGATTGYVSEHDHNDKGNHTHVHTHGHTHGHGHAHDHSHGLGENIDLLVSLKDHRDGIRVTLLGMFCNIFLFVLKGIGGICYPFLLYFFGFDGGFCVCIISIYNHNVNILGDLVAYFTFKKSRKSPDSKHPLGYGRYEAAGTFFVSSFLVAAGVGIGSHSIEQVMVFLPEISTAIGSLQGAFDSKNALAAAKEILQATPNLPALHENSLVHMHSHEVIPNQPIGGTAMAIAGFSFALNEVLFRVTKKIGIRLSSDVLVANAWHHRGDAWSSLITLVAVTGSALGVPILDPIGGLIVSVTLAKSGVVMAKDSFNELVDNSSRPEVQVKLNEIISHIKEHDSRIHDLVNPYCRKSGPFNHIFITLVLKSDTKLSDFKVVERFVKNEIRTSIPNTQCVFVSVDIH</sequence>
<dbReference type="PANTHER" id="PTHR43840:SF15">
    <property type="entry name" value="MITOCHONDRIAL METAL TRANSPORTER 1-RELATED"/>
    <property type="match status" value="1"/>
</dbReference>
<evidence type="ECO:0000256" key="5">
    <source>
        <dbReference type="ARBA" id="ARBA00023136"/>
    </source>
</evidence>
<dbReference type="Proteomes" id="UP000188320">
    <property type="component" value="Unassembled WGS sequence"/>
</dbReference>
<keyword evidence="2" id="KW-0813">Transport</keyword>
<comment type="caution">
    <text evidence="8">The sequence shown here is derived from an EMBL/GenBank/DDBJ whole genome shotgun (WGS) entry which is preliminary data.</text>
</comment>
<dbReference type="PANTHER" id="PTHR43840">
    <property type="entry name" value="MITOCHONDRIAL METAL TRANSPORTER 1-RELATED"/>
    <property type="match status" value="1"/>
</dbReference>
<protein>
    <submittedName>
        <fullName evidence="8">Metal tolerance protein C1</fullName>
    </submittedName>
</protein>
<organism evidence="8 9">
    <name type="scientific">Zancudomyces culisetae</name>
    <name type="common">Gut fungus</name>
    <name type="synonym">Smittium culisetae</name>
    <dbReference type="NCBI Taxonomy" id="1213189"/>
    <lineage>
        <taxon>Eukaryota</taxon>
        <taxon>Fungi</taxon>
        <taxon>Fungi incertae sedis</taxon>
        <taxon>Zoopagomycota</taxon>
        <taxon>Kickxellomycotina</taxon>
        <taxon>Harpellomycetes</taxon>
        <taxon>Harpellales</taxon>
        <taxon>Legeriomycetaceae</taxon>
        <taxon>Zancudomyces</taxon>
    </lineage>
</organism>
<dbReference type="SUPFAM" id="SSF161111">
    <property type="entry name" value="Cation efflux protein transmembrane domain-like"/>
    <property type="match status" value="1"/>
</dbReference>
<dbReference type="Pfam" id="PF01545">
    <property type="entry name" value="Cation_efflux"/>
    <property type="match status" value="2"/>
</dbReference>
<evidence type="ECO:0000313" key="9">
    <source>
        <dbReference type="Proteomes" id="UP000188320"/>
    </source>
</evidence>
<comment type="subcellular location">
    <subcellularLocation>
        <location evidence="1">Membrane</location>
        <topology evidence="1">Multi-pass membrane protein</topology>
    </subcellularLocation>
</comment>
<dbReference type="Gene3D" id="1.20.1510.10">
    <property type="entry name" value="Cation efflux protein transmembrane domain"/>
    <property type="match status" value="1"/>
</dbReference>
<evidence type="ECO:0000256" key="1">
    <source>
        <dbReference type="ARBA" id="ARBA00004141"/>
    </source>
</evidence>
<dbReference type="InterPro" id="IPR036837">
    <property type="entry name" value="Cation_efflux_CTD_sf"/>
</dbReference>
<dbReference type="GO" id="GO:0008324">
    <property type="term" value="F:monoatomic cation transmembrane transporter activity"/>
    <property type="evidence" value="ECO:0007669"/>
    <property type="project" value="InterPro"/>
</dbReference>
<dbReference type="GO" id="GO:0016020">
    <property type="term" value="C:membrane"/>
    <property type="evidence" value="ECO:0007669"/>
    <property type="project" value="UniProtKB-SubCell"/>
</dbReference>
<dbReference type="GO" id="GO:0098771">
    <property type="term" value="P:inorganic ion homeostasis"/>
    <property type="evidence" value="ECO:0007669"/>
    <property type="project" value="UniProtKB-ARBA"/>
</dbReference>
<name>A0A1R1PXI2_ZANCU</name>
<feature type="transmembrane region" description="Helical" evidence="6">
    <location>
        <begin position="259"/>
        <end position="280"/>
    </location>
</feature>
<evidence type="ECO:0000256" key="3">
    <source>
        <dbReference type="ARBA" id="ARBA00022692"/>
    </source>
</evidence>
<evidence type="ECO:0000313" key="8">
    <source>
        <dbReference type="EMBL" id="OMH85649.1"/>
    </source>
</evidence>